<dbReference type="EMBL" id="JBEXZR010000011">
    <property type="protein sequence ID" value="MEU0708716.1"/>
    <property type="molecule type" value="Genomic_DNA"/>
</dbReference>
<sequence length="117" mass="12224">MDQSGVRVRVEVRPAGVGVGVVAIGGELDHDGVGLLEEAVGSLREQDVHRLLLDLSELTFMDSSGVNAFLRAQRGSRAGGGWVRLANPQPSVLRVIELVGLGEAIPLYPTVGDALAA</sequence>
<dbReference type="GeneID" id="300120455"/>
<gene>
    <name evidence="4" type="ORF">ABZ508_15290</name>
</gene>
<comment type="caution">
    <text evidence="4">The sequence shown here is derived from an EMBL/GenBank/DDBJ whole genome shotgun (WGS) entry which is preliminary data.</text>
</comment>
<evidence type="ECO:0000256" key="1">
    <source>
        <dbReference type="ARBA" id="ARBA00009013"/>
    </source>
</evidence>
<dbReference type="InterPro" id="IPR036513">
    <property type="entry name" value="STAS_dom_sf"/>
</dbReference>
<evidence type="ECO:0000313" key="5">
    <source>
        <dbReference type="Proteomes" id="UP001550378"/>
    </source>
</evidence>
<comment type="similarity">
    <text evidence="1 2">Belongs to the anti-sigma-factor antagonist family.</text>
</comment>
<accession>A0ABV2W5A2</accession>
<dbReference type="PANTHER" id="PTHR33495:SF2">
    <property type="entry name" value="ANTI-SIGMA FACTOR ANTAGONIST TM_1081-RELATED"/>
    <property type="match status" value="1"/>
</dbReference>
<evidence type="ECO:0000256" key="2">
    <source>
        <dbReference type="RuleBase" id="RU003749"/>
    </source>
</evidence>
<evidence type="ECO:0000259" key="3">
    <source>
        <dbReference type="PROSITE" id="PS50801"/>
    </source>
</evidence>
<dbReference type="Gene3D" id="3.30.750.24">
    <property type="entry name" value="STAS domain"/>
    <property type="match status" value="1"/>
</dbReference>
<dbReference type="NCBIfam" id="TIGR00377">
    <property type="entry name" value="ant_ant_sig"/>
    <property type="match status" value="1"/>
</dbReference>
<dbReference type="InterPro" id="IPR002645">
    <property type="entry name" value="STAS_dom"/>
</dbReference>
<dbReference type="InterPro" id="IPR003658">
    <property type="entry name" value="Anti-sigma_ant"/>
</dbReference>
<evidence type="ECO:0000313" key="4">
    <source>
        <dbReference type="EMBL" id="MEU0708716.1"/>
    </source>
</evidence>
<name>A0ABV2W5A2_9ACTN</name>
<feature type="domain" description="STAS" evidence="3">
    <location>
        <begin position="18"/>
        <end position="117"/>
    </location>
</feature>
<keyword evidence="5" id="KW-1185">Reference proteome</keyword>
<proteinExistence type="inferred from homology"/>
<dbReference type="RefSeq" id="WP_064067770.1">
    <property type="nucleotide sequence ID" value="NZ_BAAASF010000002.1"/>
</dbReference>
<dbReference type="Proteomes" id="UP001550378">
    <property type="component" value="Unassembled WGS sequence"/>
</dbReference>
<dbReference type="CDD" id="cd07043">
    <property type="entry name" value="STAS_anti-anti-sigma_factors"/>
    <property type="match status" value="1"/>
</dbReference>
<dbReference type="Pfam" id="PF01740">
    <property type="entry name" value="STAS"/>
    <property type="match status" value="1"/>
</dbReference>
<protein>
    <recommendedName>
        <fullName evidence="2">Anti-sigma factor antagonist</fullName>
    </recommendedName>
</protein>
<dbReference type="PANTHER" id="PTHR33495">
    <property type="entry name" value="ANTI-SIGMA FACTOR ANTAGONIST TM_1081-RELATED-RELATED"/>
    <property type="match status" value="1"/>
</dbReference>
<reference evidence="4 5" key="1">
    <citation type="submission" date="2024-06" db="EMBL/GenBank/DDBJ databases">
        <title>The Natural Products Discovery Center: Release of the First 8490 Sequenced Strains for Exploring Actinobacteria Biosynthetic Diversity.</title>
        <authorList>
            <person name="Kalkreuter E."/>
            <person name="Kautsar S.A."/>
            <person name="Yang D."/>
            <person name="Bader C.D."/>
            <person name="Teijaro C.N."/>
            <person name="Fluegel L."/>
            <person name="Davis C.M."/>
            <person name="Simpson J.R."/>
            <person name="Lauterbach L."/>
            <person name="Steele A.D."/>
            <person name="Gui C."/>
            <person name="Meng S."/>
            <person name="Li G."/>
            <person name="Viehrig K."/>
            <person name="Ye F."/>
            <person name="Su P."/>
            <person name="Kiefer A.F."/>
            <person name="Nichols A."/>
            <person name="Cepeda A.J."/>
            <person name="Yan W."/>
            <person name="Fan B."/>
            <person name="Jiang Y."/>
            <person name="Adhikari A."/>
            <person name="Zheng C.-J."/>
            <person name="Schuster L."/>
            <person name="Cowan T.M."/>
            <person name="Smanski M.J."/>
            <person name="Chevrette M.G."/>
            <person name="De Carvalho L.P.S."/>
            <person name="Shen B."/>
        </authorList>
    </citation>
    <scope>NUCLEOTIDE SEQUENCE [LARGE SCALE GENOMIC DNA]</scope>
    <source>
        <strain evidence="4 5">NPDC006337</strain>
    </source>
</reference>
<organism evidence="4 5">
    <name type="scientific">Streptomyces lavendulocolor</name>
    <dbReference type="NCBI Taxonomy" id="67316"/>
    <lineage>
        <taxon>Bacteria</taxon>
        <taxon>Bacillati</taxon>
        <taxon>Actinomycetota</taxon>
        <taxon>Actinomycetes</taxon>
        <taxon>Kitasatosporales</taxon>
        <taxon>Streptomycetaceae</taxon>
        <taxon>Streptomyces</taxon>
    </lineage>
</organism>
<dbReference type="PROSITE" id="PS50801">
    <property type="entry name" value="STAS"/>
    <property type="match status" value="1"/>
</dbReference>
<dbReference type="SUPFAM" id="SSF52091">
    <property type="entry name" value="SpoIIaa-like"/>
    <property type="match status" value="1"/>
</dbReference>